<dbReference type="Proteomes" id="UP000019151">
    <property type="component" value="Chromosome"/>
</dbReference>
<dbReference type="InParanoid" id="W0RLZ6"/>
<dbReference type="Gene3D" id="2.60.40.1080">
    <property type="match status" value="1"/>
</dbReference>
<protein>
    <recommendedName>
        <fullName evidence="3">BIG2 domain-containing protein</fullName>
    </recommendedName>
</protein>
<evidence type="ECO:0008006" key="3">
    <source>
        <dbReference type="Google" id="ProtNLM"/>
    </source>
</evidence>
<keyword evidence="2" id="KW-1185">Reference proteome</keyword>
<proteinExistence type="predicted"/>
<name>W0RLZ6_9BACT</name>
<dbReference type="EMBL" id="CP007128">
    <property type="protein sequence ID" value="AHG90463.1"/>
    <property type="molecule type" value="Genomic_DNA"/>
</dbReference>
<dbReference type="HOGENOM" id="CLU_1198393_0_0_0"/>
<gene>
    <name evidence="1" type="ORF">J421_2926</name>
</gene>
<dbReference type="RefSeq" id="WP_148306333.1">
    <property type="nucleotide sequence ID" value="NZ_CP007128.1"/>
</dbReference>
<sequence>MMRRVVTSLVLLTAIGCGSDEPVVVTKGPSFTVDPTSVRVGIGQTQRVTVHGFGGESIALAFRSADSCVAQVTTDGVVLGVGAGITTLNIDVVHGGQRIPVTLPVTVAELAVLRLTIQSITTGSPPTAVDLAAVRGLVTVTANVDPTTFATVELRLAGRSVETRPVPQAAPDAPVAPVVFTVNTAARDAAGAPLYPNGPQQLQLVGTRSPPAPGCAPRTGSIVQALTLANP</sequence>
<dbReference type="KEGG" id="gba:J421_2926"/>
<evidence type="ECO:0000313" key="2">
    <source>
        <dbReference type="Proteomes" id="UP000019151"/>
    </source>
</evidence>
<dbReference type="STRING" id="861299.J421_2926"/>
<dbReference type="AlphaFoldDB" id="W0RLZ6"/>
<accession>W0RLZ6</accession>
<reference evidence="1 2" key="1">
    <citation type="journal article" date="2014" name="Genome Announc.">
        <title>Genome Sequence and Methylome of Soil Bacterium Gemmatirosa kalamazoonensis KBS708T, a Member of the Rarely Cultivated Gemmatimonadetes Phylum.</title>
        <authorList>
            <person name="Debruyn J.M."/>
            <person name="Radosevich M."/>
            <person name="Wommack K.E."/>
            <person name="Polson S.W."/>
            <person name="Hauser L.J."/>
            <person name="Fawaz M.N."/>
            <person name="Korlach J."/>
            <person name="Tsai Y.C."/>
        </authorList>
    </citation>
    <scope>NUCLEOTIDE SEQUENCE [LARGE SCALE GENOMIC DNA]</scope>
    <source>
        <strain evidence="1 2">KBS708</strain>
    </source>
</reference>
<evidence type="ECO:0000313" key="1">
    <source>
        <dbReference type="EMBL" id="AHG90463.1"/>
    </source>
</evidence>
<organism evidence="1 2">
    <name type="scientific">Gemmatirosa kalamazoonensis</name>
    <dbReference type="NCBI Taxonomy" id="861299"/>
    <lineage>
        <taxon>Bacteria</taxon>
        <taxon>Pseudomonadati</taxon>
        <taxon>Gemmatimonadota</taxon>
        <taxon>Gemmatimonadia</taxon>
        <taxon>Gemmatimonadales</taxon>
        <taxon>Gemmatimonadaceae</taxon>
        <taxon>Gemmatirosa</taxon>
    </lineage>
</organism>
<dbReference type="PROSITE" id="PS51257">
    <property type="entry name" value="PROKAR_LIPOPROTEIN"/>
    <property type="match status" value="1"/>
</dbReference>